<dbReference type="SFLD" id="SFLDS00003">
    <property type="entry name" value="Haloacid_Dehalogenase"/>
    <property type="match status" value="1"/>
</dbReference>
<dbReference type="SFLD" id="SFLDG01135">
    <property type="entry name" value="C1.5.6:_HAD__Beta-PGM__Phospha"/>
    <property type="match status" value="1"/>
</dbReference>
<evidence type="ECO:0000313" key="2">
    <source>
        <dbReference type="Proteomes" id="UP000431744"/>
    </source>
</evidence>
<dbReference type="Gene3D" id="3.40.50.1000">
    <property type="entry name" value="HAD superfamily/HAD-like"/>
    <property type="match status" value="1"/>
</dbReference>
<dbReference type="InterPro" id="IPR023214">
    <property type="entry name" value="HAD_sf"/>
</dbReference>
<dbReference type="PRINTS" id="PR00413">
    <property type="entry name" value="HADHALOGNASE"/>
</dbReference>
<evidence type="ECO:0000313" key="1">
    <source>
        <dbReference type="EMBL" id="KAB1650186.1"/>
    </source>
</evidence>
<dbReference type="Gene3D" id="1.10.150.240">
    <property type="entry name" value="Putative phosphatase, domain 2"/>
    <property type="match status" value="1"/>
</dbReference>
<dbReference type="PANTHER" id="PTHR18901">
    <property type="entry name" value="2-DEOXYGLUCOSE-6-PHOSPHATE PHOSPHATASE 2"/>
    <property type="match status" value="1"/>
</dbReference>
<dbReference type="InterPro" id="IPR023198">
    <property type="entry name" value="PGP-like_dom2"/>
</dbReference>
<dbReference type="InterPro" id="IPR036412">
    <property type="entry name" value="HAD-like_sf"/>
</dbReference>
<dbReference type="SFLD" id="SFLDG01129">
    <property type="entry name" value="C1.5:_HAD__Beta-PGM__Phosphata"/>
    <property type="match status" value="1"/>
</dbReference>
<dbReference type="EMBL" id="WBJY01000001">
    <property type="protein sequence ID" value="KAB1650186.1"/>
    <property type="molecule type" value="Genomic_DNA"/>
</dbReference>
<dbReference type="CDD" id="cd07505">
    <property type="entry name" value="HAD_BPGM-like"/>
    <property type="match status" value="1"/>
</dbReference>
<dbReference type="InterPro" id="IPR006439">
    <property type="entry name" value="HAD-SF_hydro_IA"/>
</dbReference>
<accession>A0A6H9WMT8</accession>
<dbReference type="SUPFAM" id="SSF56784">
    <property type="entry name" value="HAD-like"/>
    <property type="match status" value="1"/>
</dbReference>
<dbReference type="OrthoDB" id="9797743at2"/>
<name>A0A6H9WMT8_9MICO</name>
<sequence>MSAHLPTAVLWDMDGTIVDTEPLWVDAQRALLAEFGLPQFDEISEEALVGAGMHETAMLFQRAGVPLSATEIVEFVVEGVASRLPNELDWRPGAVELLAELHEVGVPLALVTNSPRDMALLVVEGLPAGTFATIVGADDVTRGKPHPQPYLLGAERLGVAPTSACVVIEDSSHGLRSGAAAGMTTVGIPHGARLTSADADVLLPTLAGVRANDLFDHVMAVSA</sequence>
<dbReference type="PANTHER" id="PTHR18901:SF38">
    <property type="entry name" value="PSEUDOURIDINE-5'-PHOSPHATASE"/>
    <property type="match status" value="1"/>
</dbReference>
<dbReference type="RefSeq" id="WP_158028770.1">
    <property type="nucleotide sequence ID" value="NZ_BMHG01000001.1"/>
</dbReference>
<dbReference type="Pfam" id="PF13419">
    <property type="entry name" value="HAD_2"/>
    <property type="match status" value="1"/>
</dbReference>
<proteinExistence type="predicted"/>
<dbReference type="Proteomes" id="UP000431744">
    <property type="component" value="Unassembled WGS sequence"/>
</dbReference>
<organism evidence="1 2">
    <name type="scientific">Pseudoclavibacter endophyticus</name>
    <dbReference type="NCBI Taxonomy" id="1778590"/>
    <lineage>
        <taxon>Bacteria</taxon>
        <taxon>Bacillati</taxon>
        <taxon>Actinomycetota</taxon>
        <taxon>Actinomycetes</taxon>
        <taxon>Micrococcales</taxon>
        <taxon>Microbacteriaceae</taxon>
        <taxon>Pseudoclavibacter</taxon>
    </lineage>
</organism>
<dbReference type="NCBIfam" id="TIGR01509">
    <property type="entry name" value="HAD-SF-IA-v3"/>
    <property type="match status" value="1"/>
</dbReference>
<reference evidence="1 2" key="1">
    <citation type="submission" date="2019-09" db="EMBL/GenBank/DDBJ databases">
        <title>Phylogeny of genus Pseudoclavibacter and closely related genus.</title>
        <authorList>
            <person name="Li Y."/>
        </authorList>
    </citation>
    <scope>NUCLEOTIDE SEQUENCE [LARGE SCALE GENOMIC DNA]</scope>
    <source>
        <strain evidence="1 2">EGI 60007</strain>
    </source>
</reference>
<comment type="caution">
    <text evidence="1">The sequence shown here is derived from an EMBL/GenBank/DDBJ whole genome shotgun (WGS) entry which is preliminary data.</text>
</comment>
<gene>
    <name evidence="1" type="ORF">F8O04_08305</name>
</gene>
<protein>
    <submittedName>
        <fullName evidence="1">HAD family phosphatase</fullName>
    </submittedName>
</protein>
<dbReference type="InterPro" id="IPR041492">
    <property type="entry name" value="HAD_2"/>
</dbReference>
<dbReference type="AlphaFoldDB" id="A0A6H9WMT8"/>
<keyword evidence="2" id="KW-1185">Reference proteome</keyword>